<dbReference type="EMBL" id="LQPJ01000095">
    <property type="protein sequence ID" value="ORW25691.1"/>
    <property type="molecule type" value="Genomic_DNA"/>
</dbReference>
<dbReference type="Proteomes" id="UP000193529">
    <property type="component" value="Unassembled WGS sequence"/>
</dbReference>
<organism evidence="1 2">
    <name type="scientific">Mycobacterium palustre</name>
    <dbReference type="NCBI Taxonomy" id="153971"/>
    <lineage>
        <taxon>Bacteria</taxon>
        <taxon>Bacillati</taxon>
        <taxon>Actinomycetota</taxon>
        <taxon>Actinomycetes</taxon>
        <taxon>Mycobacteriales</taxon>
        <taxon>Mycobacteriaceae</taxon>
        <taxon>Mycobacterium</taxon>
        <taxon>Mycobacterium simiae complex</taxon>
    </lineage>
</organism>
<evidence type="ECO:0000313" key="2">
    <source>
        <dbReference type="Proteomes" id="UP000193529"/>
    </source>
</evidence>
<name>A0A1X1ZRG8_9MYCO</name>
<sequence length="131" mass="13789">MQINQSGSFGLVIVTGAFLAEAASVVDNKLNVAGGVLYRYLVGADRSARFVLVVLIQTETGAPDRRIDVAIRPPSGDEPRHITYEVPEAAVSSEIGFALFPVAARLPFDGRWVIVVTGGPGTVSLPLVVNG</sequence>
<protein>
    <submittedName>
        <fullName evidence="1">Uncharacterized protein</fullName>
    </submittedName>
</protein>
<dbReference type="AlphaFoldDB" id="A0A1X1ZRG8"/>
<accession>A0A1X1ZRG8</accession>
<proteinExistence type="predicted"/>
<comment type="caution">
    <text evidence="1">The sequence shown here is derived from an EMBL/GenBank/DDBJ whole genome shotgun (WGS) entry which is preliminary data.</text>
</comment>
<gene>
    <name evidence="1" type="ORF">AWC19_06625</name>
</gene>
<evidence type="ECO:0000313" key="1">
    <source>
        <dbReference type="EMBL" id="ORW25691.1"/>
    </source>
</evidence>
<reference evidence="1 2" key="1">
    <citation type="submission" date="2016-01" db="EMBL/GenBank/DDBJ databases">
        <title>The new phylogeny of the genus Mycobacterium.</title>
        <authorList>
            <person name="Tarcisio F."/>
            <person name="Conor M."/>
            <person name="Antonella G."/>
            <person name="Elisabetta G."/>
            <person name="Giulia F.S."/>
            <person name="Sara T."/>
            <person name="Anna F."/>
            <person name="Clotilde B."/>
            <person name="Roberto B."/>
            <person name="Veronica D.S."/>
            <person name="Fabio R."/>
            <person name="Monica P."/>
            <person name="Olivier J."/>
            <person name="Enrico T."/>
            <person name="Nicola S."/>
        </authorList>
    </citation>
    <scope>NUCLEOTIDE SEQUENCE [LARGE SCALE GENOMIC DNA]</scope>
    <source>
        <strain evidence="1 2">DSM 44572</strain>
    </source>
</reference>
<keyword evidence="2" id="KW-1185">Reference proteome</keyword>